<dbReference type="PANTHER" id="PTHR21327:SF18">
    <property type="entry name" value="3,4-DIHYDROXY-2-BUTANONE 4-PHOSPHATE SYNTHASE"/>
    <property type="match status" value="1"/>
</dbReference>
<accession>A0A7N0RAM3</accession>
<proteinExistence type="inferred from homology"/>
<evidence type="ECO:0000256" key="4">
    <source>
        <dbReference type="ARBA" id="ARBA00022619"/>
    </source>
</evidence>
<dbReference type="EnsemblPlants" id="Kaladp0005s0035.1.v1.1">
    <property type="protein sequence ID" value="Kaladp0005s0035.1.v1.1"/>
    <property type="gene ID" value="Kaladp0005s0035.v1.1"/>
</dbReference>
<organism evidence="7 8">
    <name type="scientific">Kalanchoe fedtschenkoi</name>
    <name type="common">Lavender scallops</name>
    <name type="synonym">South American air plant</name>
    <dbReference type="NCBI Taxonomy" id="63787"/>
    <lineage>
        <taxon>Eukaryota</taxon>
        <taxon>Viridiplantae</taxon>
        <taxon>Streptophyta</taxon>
        <taxon>Embryophyta</taxon>
        <taxon>Tracheophyta</taxon>
        <taxon>Spermatophyta</taxon>
        <taxon>Magnoliopsida</taxon>
        <taxon>eudicotyledons</taxon>
        <taxon>Gunneridae</taxon>
        <taxon>Pentapetalae</taxon>
        <taxon>Saxifragales</taxon>
        <taxon>Crassulaceae</taxon>
        <taxon>Kalanchoe</taxon>
    </lineage>
</organism>
<dbReference type="GO" id="GO:0046872">
    <property type="term" value="F:metal ion binding"/>
    <property type="evidence" value="ECO:0007669"/>
    <property type="project" value="UniProtKB-KW"/>
</dbReference>
<dbReference type="GO" id="GO:0008686">
    <property type="term" value="F:3,4-dihydroxy-2-butanone-4-phosphate synthase activity"/>
    <property type="evidence" value="ECO:0007669"/>
    <property type="project" value="UniProtKB-EC"/>
</dbReference>
<reference evidence="7" key="1">
    <citation type="submission" date="2021-01" db="UniProtKB">
        <authorList>
            <consortium name="EnsemblPlants"/>
        </authorList>
    </citation>
    <scope>IDENTIFICATION</scope>
</reference>
<dbReference type="Gene3D" id="3.40.50.10990">
    <property type="entry name" value="GTP cyclohydrolase II"/>
    <property type="match status" value="1"/>
</dbReference>
<dbReference type="Proteomes" id="UP000594263">
    <property type="component" value="Unplaced"/>
</dbReference>
<protein>
    <recommendedName>
        <fullName evidence="3">3,4-dihydroxy-2-butanone-4-phosphate synthase</fullName>
        <ecNumber evidence="3">4.1.99.12</ecNumber>
    </recommendedName>
</protein>
<name>A0A7N0RAM3_KALFE</name>
<feature type="domain" description="GTP cyclohydrolase II" evidence="6">
    <location>
        <begin position="60"/>
        <end position="102"/>
    </location>
</feature>
<evidence type="ECO:0000259" key="6">
    <source>
        <dbReference type="Pfam" id="PF00925"/>
    </source>
</evidence>
<evidence type="ECO:0000256" key="2">
    <source>
        <dbReference type="ARBA" id="ARBA00008976"/>
    </source>
</evidence>
<dbReference type="PANTHER" id="PTHR21327">
    <property type="entry name" value="GTP CYCLOHYDROLASE II-RELATED"/>
    <property type="match status" value="1"/>
</dbReference>
<dbReference type="InterPro" id="IPR032677">
    <property type="entry name" value="GTP_cyclohydro_II"/>
</dbReference>
<keyword evidence="5" id="KW-0479">Metal-binding</keyword>
<dbReference type="EC" id="4.1.99.12" evidence="3"/>
<keyword evidence="8" id="KW-1185">Reference proteome</keyword>
<dbReference type="Pfam" id="PF00925">
    <property type="entry name" value="GTP_cyclohydro2"/>
    <property type="match status" value="1"/>
</dbReference>
<evidence type="ECO:0000313" key="7">
    <source>
        <dbReference type="EnsemblPlants" id="Kaladp0005s0035.1.v1.1"/>
    </source>
</evidence>
<sequence length="105" mass="12181">MTVSQMWNLCEFWMRRLRRRRSISLSVRPWEDRTARPRHDGWNGWVEQAIGDIFGSASQLMIEEVGRRVTIYLRGHKGRGICLGHKLCAYSLQELTNDTVGSDSS</sequence>
<comment type="pathway">
    <text evidence="1">Cofactor biosynthesis; riboflavin biosynthesis; 2-hydroxy-3-oxobutyl phosphate from D-ribulose 5-phosphate: step 1/1.</text>
</comment>
<keyword evidence="4" id="KW-0686">Riboflavin biosynthesis</keyword>
<evidence type="ECO:0000313" key="8">
    <source>
        <dbReference type="Proteomes" id="UP000594263"/>
    </source>
</evidence>
<comment type="similarity">
    <text evidence="2">In the C-terminal section; belongs to the GTP cyclohydrolase II family.</text>
</comment>
<dbReference type="GO" id="GO:0009231">
    <property type="term" value="P:riboflavin biosynthetic process"/>
    <property type="evidence" value="ECO:0007669"/>
    <property type="project" value="UniProtKB-KW"/>
</dbReference>
<dbReference type="GO" id="GO:0005829">
    <property type="term" value="C:cytosol"/>
    <property type="evidence" value="ECO:0007669"/>
    <property type="project" value="TreeGrafter"/>
</dbReference>
<dbReference type="InterPro" id="IPR036144">
    <property type="entry name" value="RibA-like_sf"/>
</dbReference>
<dbReference type="AlphaFoldDB" id="A0A7N0RAM3"/>
<evidence type="ECO:0000256" key="5">
    <source>
        <dbReference type="ARBA" id="ARBA00022723"/>
    </source>
</evidence>
<dbReference type="Gramene" id="Kaladp0005s0035.1.v1.1">
    <property type="protein sequence ID" value="Kaladp0005s0035.1.v1.1"/>
    <property type="gene ID" value="Kaladp0005s0035.v1.1"/>
</dbReference>
<evidence type="ECO:0000256" key="1">
    <source>
        <dbReference type="ARBA" id="ARBA00004904"/>
    </source>
</evidence>
<evidence type="ECO:0000256" key="3">
    <source>
        <dbReference type="ARBA" id="ARBA00012153"/>
    </source>
</evidence>